<evidence type="ECO:0000313" key="1">
    <source>
        <dbReference type="EMBL" id="VXD20168.1"/>
    </source>
</evidence>
<comment type="caution">
    <text evidence="1">The sequence shown here is derived from an EMBL/GenBank/DDBJ whole genome shotgun (WGS) entry which is preliminary data.</text>
</comment>
<dbReference type="Proteomes" id="UP000182190">
    <property type="component" value="Unassembled WGS sequence"/>
</dbReference>
<proteinExistence type="predicted"/>
<dbReference type="AlphaFoldDB" id="A0A7Z9E0R4"/>
<gene>
    <name evidence="1" type="ORF">PL9631_500038</name>
</gene>
<keyword evidence="2" id="KW-1185">Reference proteome</keyword>
<accession>A0A7Z9E0R4</accession>
<name>A0A7Z9E0R4_9CYAN</name>
<evidence type="ECO:0000313" key="2">
    <source>
        <dbReference type="Proteomes" id="UP000182190"/>
    </source>
</evidence>
<organism evidence="1 2">
    <name type="scientific">Planktothrix paucivesiculata PCC 9631</name>
    <dbReference type="NCBI Taxonomy" id="671071"/>
    <lineage>
        <taxon>Bacteria</taxon>
        <taxon>Bacillati</taxon>
        <taxon>Cyanobacteriota</taxon>
        <taxon>Cyanophyceae</taxon>
        <taxon>Oscillatoriophycideae</taxon>
        <taxon>Oscillatoriales</taxon>
        <taxon>Microcoleaceae</taxon>
        <taxon>Planktothrix</taxon>
    </lineage>
</organism>
<protein>
    <submittedName>
        <fullName evidence="1">Uncharacterized protein</fullName>
    </submittedName>
</protein>
<dbReference type="EMBL" id="CZCS02000191">
    <property type="protein sequence ID" value="VXD20168.1"/>
    <property type="molecule type" value="Genomic_DNA"/>
</dbReference>
<reference evidence="1" key="1">
    <citation type="submission" date="2019-10" db="EMBL/GenBank/DDBJ databases">
        <authorList>
            <consortium name="Genoscope - CEA"/>
            <person name="William W."/>
        </authorList>
    </citation>
    <scope>NUCLEOTIDE SEQUENCE [LARGE SCALE GENOMIC DNA]</scope>
    <source>
        <strain evidence="1">BBR_PRJEB10994</strain>
    </source>
</reference>
<sequence>MVKSKRLANLLVGSLFLAGLSITSALLSERVLADIKCPVRTPWGSKEELCPHIHLPSGNLAQAESEVGCPQCNRSSPSISGIYRGINIWGVLRVTASNNSAFSADDNNENQYFTHLTKGTLVSRNGGEVIWNITTKRTNRSNGCTTMMSGILTQRSNNTARAVYTGTDGRCDIPTNFSAVVELSKN</sequence>